<gene>
    <name evidence="1" type="ordered locus">PF0761</name>
</gene>
<dbReference type="PANTHER" id="PTHR33295:SF18">
    <property type="entry name" value="AAA+ ATPASE DOMAIN-CONTAINING PROTEIN"/>
    <property type="match status" value="1"/>
</dbReference>
<dbReference type="Proteomes" id="UP000001013">
    <property type="component" value="Chromosome"/>
</dbReference>
<dbReference type="DNASU" id="1468614"/>
<dbReference type="KEGG" id="pfu:PF0761"/>
<dbReference type="SMR" id="Q8U2S0"/>
<proteinExistence type="predicted"/>
<evidence type="ECO:0000313" key="1">
    <source>
        <dbReference type="EMBL" id="AAL80885.1"/>
    </source>
</evidence>
<sequence>MYLKGEVETFPGRRGKGKDIVMNPLSFGEFVKVARPDIYSKLPRIKRITKVKECSKLRPWREELYDLFILYLKSGGFPRAVKDILEGESIAELHEPTWNSIQKFYGPLY</sequence>
<dbReference type="eggNOG" id="arCOG03167">
    <property type="taxonomic scope" value="Archaea"/>
</dbReference>
<organism evidence="1 2">
    <name type="scientific">Pyrococcus furiosus (strain ATCC 43587 / DSM 3638 / JCM 8422 / Vc1)</name>
    <dbReference type="NCBI Taxonomy" id="186497"/>
    <lineage>
        <taxon>Archaea</taxon>
        <taxon>Methanobacteriati</taxon>
        <taxon>Methanobacteriota</taxon>
        <taxon>Thermococci</taxon>
        <taxon>Thermococcales</taxon>
        <taxon>Thermococcaceae</taxon>
        <taxon>Pyrococcus</taxon>
    </lineage>
</organism>
<dbReference type="RefSeq" id="WP_011011889.1">
    <property type="nucleotide sequence ID" value="NC_003413.1"/>
</dbReference>
<keyword evidence="2" id="KW-1185">Reference proteome</keyword>
<dbReference type="STRING" id="186497.PF0761"/>
<dbReference type="HOGENOM" id="CLU_2177983_0_0_2"/>
<evidence type="ECO:0000313" key="2">
    <source>
        <dbReference type="Proteomes" id="UP000001013"/>
    </source>
</evidence>
<accession>Q8U2S0</accession>
<dbReference type="PaxDb" id="186497-PF0761"/>
<reference evidence="1 2" key="1">
    <citation type="journal article" date="1999" name="Genetics">
        <title>Divergence of the hyperthermophilic archaea Pyrococcus furiosus and P. horikoshii inferred from complete genomic sequences.</title>
        <authorList>
            <person name="Maeder D.L."/>
            <person name="Weiss R.B."/>
            <person name="Dunn D.M."/>
            <person name="Cherry J.L."/>
            <person name="Gonzalez J.M."/>
            <person name="DiRuggiero J."/>
            <person name="Robb F.T."/>
        </authorList>
    </citation>
    <scope>NUCLEOTIDE SEQUENCE [LARGE SCALE GENOMIC DNA]</scope>
    <source>
        <strain evidence="2">ATCC 43587 / DSM 3638 / JCM 8422 / Vc1</strain>
    </source>
</reference>
<dbReference type="PANTHER" id="PTHR33295">
    <property type="entry name" value="ATPASE"/>
    <property type="match status" value="1"/>
</dbReference>
<dbReference type="GeneID" id="70537994"/>
<name>Q8U2S0_PYRFU</name>
<protein>
    <submittedName>
        <fullName evidence="1">Uncharacterized protein</fullName>
    </submittedName>
</protein>
<dbReference type="PATRIC" id="fig|186497.12.peg.801"/>
<dbReference type="AlphaFoldDB" id="Q8U2S0"/>
<dbReference type="EMBL" id="AE009950">
    <property type="protein sequence ID" value="AAL80885.1"/>
    <property type="molecule type" value="Genomic_DNA"/>
</dbReference>